<comment type="subcellular location">
    <subcellularLocation>
        <location evidence="1">Cell membrane</location>
        <topology evidence="1">Multi-pass membrane protein</topology>
    </subcellularLocation>
</comment>
<evidence type="ECO:0000256" key="4">
    <source>
        <dbReference type="ARBA" id="ARBA00022692"/>
    </source>
</evidence>
<dbReference type="EMBL" id="SLWS01000009">
    <property type="protein sequence ID" value="TCO54105.1"/>
    <property type="molecule type" value="Genomic_DNA"/>
</dbReference>
<feature type="transmembrane region" description="Helical" evidence="7">
    <location>
        <begin position="96"/>
        <end position="114"/>
    </location>
</feature>
<dbReference type="PANTHER" id="PTHR42920:SF5">
    <property type="entry name" value="EAMA DOMAIN-CONTAINING PROTEIN"/>
    <property type="match status" value="1"/>
</dbReference>
<reference evidence="9 10" key="1">
    <citation type="submission" date="2019-03" db="EMBL/GenBank/DDBJ databases">
        <title>Genomic Encyclopedia of Type Strains, Phase IV (KMG-IV): sequencing the most valuable type-strain genomes for metagenomic binning, comparative biology and taxonomic classification.</title>
        <authorList>
            <person name="Goeker M."/>
        </authorList>
    </citation>
    <scope>NUCLEOTIDE SEQUENCE [LARGE SCALE GENOMIC DNA]</scope>
    <source>
        <strain evidence="9 10">DSM 45934</strain>
    </source>
</reference>
<feature type="transmembrane region" description="Helical" evidence="7">
    <location>
        <begin position="121"/>
        <end position="138"/>
    </location>
</feature>
<dbReference type="AlphaFoldDB" id="A0A4R2JIZ0"/>
<feature type="transmembrane region" description="Helical" evidence="7">
    <location>
        <begin position="36"/>
        <end position="54"/>
    </location>
</feature>
<keyword evidence="4 7" id="KW-0812">Transmembrane</keyword>
<dbReference type="RefSeq" id="WP_132123105.1">
    <property type="nucleotide sequence ID" value="NZ_SLWS01000009.1"/>
</dbReference>
<keyword evidence="10" id="KW-1185">Reference proteome</keyword>
<proteinExistence type="inferred from homology"/>
<evidence type="ECO:0000313" key="9">
    <source>
        <dbReference type="EMBL" id="TCO54105.1"/>
    </source>
</evidence>
<evidence type="ECO:0000256" key="7">
    <source>
        <dbReference type="SAM" id="Phobius"/>
    </source>
</evidence>
<name>A0A4R2JIZ0_9PSEU</name>
<protein>
    <submittedName>
        <fullName evidence="9">Drug/metabolite transporter (DMT)-like permease</fullName>
    </submittedName>
</protein>
<dbReference type="PANTHER" id="PTHR42920">
    <property type="entry name" value="OS03G0707200 PROTEIN-RELATED"/>
    <property type="match status" value="1"/>
</dbReference>
<comment type="caution">
    <text evidence="9">The sequence shown here is derived from an EMBL/GenBank/DDBJ whole genome shotgun (WGS) entry which is preliminary data.</text>
</comment>
<evidence type="ECO:0000259" key="8">
    <source>
        <dbReference type="Pfam" id="PF00892"/>
    </source>
</evidence>
<dbReference type="InterPro" id="IPR000620">
    <property type="entry name" value="EamA_dom"/>
</dbReference>
<evidence type="ECO:0000256" key="3">
    <source>
        <dbReference type="ARBA" id="ARBA00022475"/>
    </source>
</evidence>
<keyword evidence="6 7" id="KW-0472">Membrane</keyword>
<dbReference type="InterPro" id="IPR037185">
    <property type="entry name" value="EmrE-like"/>
</dbReference>
<gene>
    <name evidence="9" type="ORF">EV192_10985</name>
</gene>
<dbReference type="GO" id="GO:0005886">
    <property type="term" value="C:plasma membrane"/>
    <property type="evidence" value="ECO:0007669"/>
    <property type="project" value="UniProtKB-SubCell"/>
</dbReference>
<keyword evidence="5 7" id="KW-1133">Transmembrane helix</keyword>
<feature type="transmembrane region" description="Helical" evidence="7">
    <location>
        <begin position="144"/>
        <end position="165"/>
    </location>
</feature>
<feature type="transmembrane region" description="Helical" evidence="7">
    <location>
        <begin position="177"/>
        <end position="198"/>
    </location>
</feature>
<dbReference type="InterPro" id="IPR051258">
    <property type="entry name" value="Diverse_Substrate_Transporter"/>
</dbReference>
<dbReference type="SUPFAM" id="SSF103481">
    <property type="entry name" value="Multidrug resistance efflux transporter EmrE"/>
    <property type="match status" value="2"/>
</dbReference>
<comment type="similarity">
    <text evidence="2">Belongs to the EamA transporter family.</text>
</comment>
<feature type="domain" description="EamA" evidence="8">
    <location>
        <begin position="146"/>
        <end position="280"/>
    </location>
</feature>
<evidence type="ECO:0000313" key="10">
    <source>
        <dbReference type="Proteomes" id="UP000295680"/>
    </source>
</evidence>
<accession>A0A4R2JIZ0</accession>
<organism evidence="9 10">
    <name type="scientific">Actinocrispum wychmicini</name>
    <dbReference type="NCBI Taxonomy" id="1213861"/>
    <lineage>
        <taxon>Bacteria</taxon>
        <taxon>Bacillati</taxon>
        <taxon>Actinomycetota</taxon>
        <taxon>Actinomycetes</taxon>
        <taxon>Pseudonocardiales</taxon>
        <taxon>Pseudonocardiaceae</taxon>
        <taxon>Actinocrispum</taxon>
    </lineage>
</organism>
<keyword evidence="3" id="KW-1003">Cell membrane</keyword>
<feature type="transmembrane region" description="Helical" evidence="7">
    <location>
        <begin position="210"/>
        <end position="230"/>
    </location>
</feature>
<feature type="transmembrane region" description="Helical" evidence="7">
    <location>
        <begin position="66"/>
        <end position="84"/>
    </location>
</feature>
<evidence type="ECO:0000256" key="5">
    <source>
        <dbReference type="ARBA" id="ARBA00022989"/>
    </source>
</evidence>
<evidence type="ECO:0000256" key="1">
    <source>
        <dbReference type="ARBA" id="ARBA00004651"/>
    </source>
</evidence>
<sequence length="305" mass="32583">MIRPMWHISLGYCALVWGATFYIVKAAIADVDPVTMVAYRFLLAALLLLPVVLLPRIRSSLWDARAFRSGAILGAFLGTSYLTQTLGLKYTSAANSGFITGLFVIFVPLFLMIFLRRPLAAAQWAACGVAVAGLWLLTSGGVGVNIGDALTVLTAMAYAAQVLAADRFARTDGASPLVLAFHQFWIIGVGSLALSLLLGRPLDVGTNQALWAILLLTLLPTLSAFVIQIFAQRHVSAMTTTMIFMLEPVFAALFAWTAGGERFSALPAAGGALIVAAMVWTERARPKANPPSEVDIAAEALAEER</sequence>
<dbReference type="OrthoDB" id="3182968at2"/>
<feature type="domain" description="EamA" evidence="8">
    <location>
        <begin position="12"/>
        <end position="138"/>
    </location>
</feature>
<feature type="transmembrane region" description="Helical" evidence="7">
    <location>
        <begin position="263"/>
        <end position="281"/>
    </location>
</feature>
<evidence type="ECO:0000256" key="6">
    <source>
        <dbReference type="ARBA" id="ARBA00023136"/>
    </source>
</evidence>
<dbReference type="Pfam" id="PF00892">
    <property type="entry name" value="EamA"/>
    <property type="match status" value="2"/>
</dbReference>
<evidence type="ECO:0000256" key="2">
    <source>
        <dbReference type="ARBA" id="ARBA00007362"/>
    </source>
</evidence>
<dbReference type="Proteomes" id="UP000295680">
    <property type="component" value="Unassembled WGS sequence"/>
</dbReference>
<feature type="transmembrane region" description="Helical" evidence="7">
    <location>
        <begin position="237"/>
        <end position="257"/>
    </location>
</feature>